<dbReference type="Gramene" id="MELO3C000180.2.1">
    <property type="protein sequence ID" value="MELO3C000180.2.1"/>
    <property type="gene ID" value="MELO3C000180.2"/>
</dbReference>
<reference evidence="1" key="1">
    <citation type="submission" date="2023-03" db="UniProtKB">
        <authorList>
            <consortium name="EnsemblPlants"/>
        </authorList>
    </citation>
    <scope>IDENTIFICATION</scope>
</reference>
<name>A0A9I9CBY6_CUCME</name>
<dbReference type="AlphaFoldDB" id="A0A9I9CBY6"/>
<sequence length="37" mass="4175">MITLSHANPLPLTISLRKMNRIGSLRKMNRIGNLNSI</sequence>
<proteinExistence type="predicted"/>
<dbReference type="EnsemblPlants" id="MELO3C000180.2.1">
    <property type="protein sequence ID" value="MELO3C000180.2.1"/>
    <property type="gene ID" value="MELO3C000180.2"/>
</dbReference>
<organism evidence="1">
    <name type="scientific">Cucumis melo</name>
    <name type="common">Muskmelon</name>
    <dbReference type="NCBI Taxonomy" id="3656"/>
    <lineage>
        <taxon>Eukaryota</taxon>
        <taxon>Viridiplantae</taxon>
        <taxon>Streptophyta</taxon>
        <taxon>Embryophyta</taxon>
        <taxon>Tracheophyta</taxon>
        <taxon>Spermatophyta</taxon>
        <taxon>Magnoliopsida</taxon>
        <taxon>eudicotyledons</taxon>
        <taxon>Gunneridae</taxon>
        <taxon>Pentapetalae</taxon>
        <taxon>rosids</taxon>
        <taxon>fabids</taxon>
        <taxon>Cucurbitales</taxon>
        <taxon>Cucurbitaceae</taxon>
        <taxon>Benincaseae</taxon>
        <taxon>Cucumis</taxon>
    </lineage>
</organism>
<accession>A0A9I9CBY6</accession>
<protein>
    <submittedName>
        <fullName evidence="1">Uncharacterized protein</fullName>
    </submittedName>
</protein>
<evidence type="ECO:0000313" key="1">
    <source>
        <dbReference type="EnsemblPlants" id="MELO3C000180.2.1"/>
    </source>
</evidence>